<sequence length="90" mass="10088">MDTWFNTLQRNALSLTATSNSATSSERWFIAEPEPGRRGCLSGLHERADSNAGQTVGQTASSTPESSLFGRAVAEQVFLRRRIWPYWNVR</sequence>
<dbReference type="AlphaFoldDB" id="A0A016RY39"/>
<gene>
    <name evidence="1" type="primary">Acey_s0345.g3106</name>
    <name evidence="1" type="ORF">Y032_0345g3106</name>
</gene>
<evidence type="ECO:0000313" key="2">
    <source>
        <dbReference type="Proteomes" id="UP000024635"/>
    </source>
</evidence>
<dbReference type="EMBL" id="JARK01001681">
    <property type="protein sequence ID" value="EYB82987.1"/>
    <property type="molecule type" value="Genomic_DNA"/>
</dbReference>
<accession>A0A016RY39</accession>
<evidence type="ECO:0000313" key="1">
    <source>
        <dbReference type="EMBL" id="EYB82987.1"/>
    </source>
</evidence>
<proteinExistence type="predicted"/>
<protein>
    <submittedName>
        <fullName evidence="1">Uncharacterized protein</fullName>
    </submittedName>
</protein>
<comment type="caution">
    <text evidence="1">The sequence shown here is derived from an EMBL/GenBank/DDBJ whole genome shotgun (WGS) entry which is preliminary data.</text>
</comment>
<dbReference type="Proteomes" id="UP000024635">
    <property type="component" value="Unassembled WGS sequence"/>
</dbReference>
<name>A0A016RY39_9BILA</name>
<organism evidence="1 2">
    <name type="scientific">Ancylostoma ceylanicum</name>
    <dbReference type="NCBI Taxonomy" id="53326"/>
    <lineage>
        <taxon>Eukaryota</taxon>
        <taxon>Metazoa</taxon>
        <taxon>Ecdysozoa</taxon>
        <taxon>Nematoda</taxon>
        <taxon>Chromadorea</taxon>
        <taxon>Rhabditida</taxon>
        <taxon>Rhabditina</taxon>
        <taxon>Rhabditomorpha</taxon>
        <taxon>Strongyloidea</taxon>
        <taxon>Ancylostomatidae</taxon>
        <taxon>Ancylostomatinae</taxon>
        <taxon>Ancylostoma</taxon>
    </lineage>
</organism>
<keyword evidence="2" id="KW-1185">Reference proteome</keyword>
<reference evidence="2" key="1">
    <citation type="journal article" date="2015" name="Nat. Genet.">
        <title>The genome and transcriptome of the zoonotic hookworm Ancylostoma ceylanicum identify infection-specific gene families.</title>
        <authorList>
            <person name="Schwarz E.M."/>
            <person name="Hu Y."/>
            <person name="Antoshechkin I."/>
            <person name="Miller M.M."/>
            <person name="Sternberg P.W."/>
            <person name="Aroian R.V."/>
        </authorList>
    </citation>
    <scope>NUCLEOTIDE SEQUENCE</scope>
    <source>
        <strain evidence="2">HY135</strain>
    </source>
</reference>